<feature type="transmembrane region" description="Helical" evidence="1">
    <location>
        <begin position="31"/>
        <end position="49"/>
    </location>
</feature>
<sequence length="59" mass="6375">MKKIKWDIFGLAIMAAASISGIGIAIGEQSILGILACIAVLSFAMREGFKRKKKGQKKH</sequence>
<accession>A0A3D8GVP0</accession>
<dbReference type="RefSeq" id="WP_115450353.1">
    <property type="nucleotide sequence ID" value="NZ_QNQT01000001.1"/>
</dbReference>
<keyword evidence="1" id="KW-0472">Membrane</keyword>
<keyword evidence="1" id="KW-0812">Transmembrane</keyword>
<gene>
    <name evidence="2" type="ORF">DRW41_02390</name>
</gene>
<keyword evidence="3" id="KW-1185">Reference proteome</keyword>
<comment type="caution">
    <text evidence="2">The sequence shown here is derived from an EMBL/GenBank/DDBJ whole genome shotgun (WGS) entry which is preliminary data.</text>
</comment>
<reference evidence="2 3" key="1">
    <citation type="submission" date="2018-07" db="EMBL/GenBank/DDBJ databases">
        <title>Bacillus sp. YLB-04 draft genome sequence.</title>
        <authorList>
            <person name="Yu L."/>
            <person name="Tang X."/>
        </authorList>
    </citation>
    <scope>NUCLEOTIDE SEQUENCE [LARGE SCALE GENOMIC DNA]</scope>
    <source>
        <strain evidence="2 3">YLB-04</strain>
    </source>
</reference>
<keyword evidence="1" id="KW-1133">Transmembrane helix</keyword>
<organism evidence="2 3">
    <name type="scientific">Neobacillus piezotolerans</name>
    <dbReference type="NCBI Taxonomy" id="2259171"/>
    <lineage>
        <taxon>Bacteria</taxon>
        <taxon>Bacillati</taxon>
        <taxon>Bacillota</taxon>
        <taxon>Bacilli</taxon>
        <taxon>Bacillales</taxon>
        <taxon>Bacillaceae</taxon>
        <taxon>Neobacillus</taxon>
    </lineage>
</organism>
<evidence type="ECO:0000313" key="2">
    <source>
        <dbReference type="EMBL" id="RDU38432.1"/>
    </source>
</evidence>
<evidence type="ECO:0008006" key="4">
    <source>
        <dbReference type="Google" id="ProtNLM"/>
    </source>
</evidence>
<dbReference type="AlphaFoldDB" id="A0A3D8GVP0"/>
<evidence type="ECO:0000313" key="3">
    <source>
        <dbReference type="Proteomes" id="UP000257144"/>
    </source>
</evidence>
<dbReference type="EMBL" id="QNQT01000001">
    <property type="protein sequence ID" value="RDU38432.1"/>
    <property type="molecule type" value="Genomic_DNA"/>
</dbReference>
<dbReference type="InterPro" id="IPR035211">
    <property type="entry name" value="DUF5325"/>
</dbReference>
<proteinExistence type="predicted"/>
<dbReference type="Proteomes" id="UP000257144">
    <property type="component" value="Unassembled WGS sequence"/>
</dbReference>
<protein>
    <recommendedName>
        <fullName evidence="4">YlaF family protein</fullName>
    </recommendedName>
</protein>
<evidence type="ECO:0000256" key="1">
    <source>
        <dbReference type="SAM" id="Phobius"/>
    </source>
</evidence>
<dbReference type="Pfam" id="PF17259">
    <property type="entry name" value="DUF5325"/>
    <property type="match status" value="1"/>
</dbReference>
<name>A0A3D8GVP0_9BACI</name>